<dbReference type="Gene3D" id="3.40.50.12780">
    <property type="entry name" value="N-terminal domain of ligase-like"/>
    <property type="match status" value="1"/>
</dbReference>
<dbReference type="NCBIfam" id="TIGR01733">
    <property type="entry name" value="AA-adenyl-dom"/>
    <property type="match status" value="1"/>
</dbReference>
<dbReference type="Proteomes" id="UP000823886">
    <property type="component" value="Unassembled WGS sequence"/>
</dbReference>
<sequence length="510" mass="57941">MKTILEYLEQTEKKYPDSTAVEDLEGTMTWSQIGRLSRQMGTAFAARTKRGRPAVILAEKSRTVLAAMLGVVYAGCFYVMADPSLPAARIREILHILEPELVVTEEKHMPLLQETGFSGRICLLKEAGRENADPELLGKIREQSRDTDLLYGIFTSGSTGTPKGIVVSHRAAGDFIFHFTETFGFTEKDRIGNQAPFDFDVSVKDIYTCVMTGAALVIIPRSLFSSPPLLLDYLCEREITTLIWAVSALTLVSSLKGLRYRIPEKVKRILFSGEVMPARQLALWREALPKTEFVNLYGPTEITCNCTYYRIGKNFHEKDKLPVGSPFPGRKVFLLDEKGREISEPEKTGEICVTGESLAEGYYRNPEETGKRFIQYSFEDGSRQRCYCTGDLGYWGADGELYFSGRKDFQVKHMGHRIELEEIERALEQIPGLERSCCILDTRRNQLAAFYLGEAFPEEIRREMKRKLPVYMIPHRLFQVSSMPLNKNGKTDRSYFRKLLEEGKACVQKD</sequence>
<dbReference type="GO" id="GO:0044550">
    <property type="term" value="P:secondary metabolite biosynthetic process"/>
    <property type="evidence" value="ECO:0007669"/>
    <property type="project" value="TreeGrafter"/>
</dbReference>
<organism evidence="2 3">
    <name type="scientific">Candidatus Blautia merdavium</name>
    <dbReference type="NCBI Taxonomy" id="2838494"/>
    <lineage>
        <taxon>Bacteria</taxon>
        <taxon>Bacillati</taxon>
        <taxon>Bacillota</taxon>
        <taxon>Clostridia</taxon>
        <taxon>Lachnospirales</taxon>
        <taxon>Lachnospiraceae</taxon>
        <taxon>Blautia</taxon>
    </lineage>
</organism>
<reference evidence="2" key="1">
    <citation type="journal article" date="2021" name="PeerJ">
        <title>Extensive microbial diversity within the chicken gut microbiome revealed by metagenomics and culture.</title>
        <authorList>
            <person name="Gilroy R."/>
            <person name="Ravi A."/>
            <person name="Getino M."/>
            <person name="Pursley I."/>
            <person name="Horton D.L."/>
            <person name="Alikhan N.F."/>
            <person name="Baker D."/>
            <person name="Gharbi K."/>
            <person name="Hall N."/>
            <person name="Watson M."/>
            <person name="Adriaenssens E.M."/>
            <person name="Foster-Nyarko E."/>
            <person name="Jarju S."/>
            <person name="Secka A."/>
            <person name="Antonio M."/>
            <person name="Oren A."/>
            <person name="Chaudhuri R.R."/>
            <person name="La Ragione R."/>
            <person name="Hildebrand F."/>
            <person name="Pallen M.J."/>
        </authorList>
    </citation>
    <scope>NUCLEOTIDE SEQUENCE</scope>
    <source>
        <strain evidence="2">ChiBcec2-3848</strain>
    </source>
</reference>
<dbReference type="Gene3D" id="3.30.300.30">
    <property type="match status" value="1"/>
</dbReference>
<dbReference type="AlphaFoldDB" id="A0A9D2TC98"/>
<name>A0A9D2TC98_9FIRM</name>
<dbReference type="GO" id="GO:0005737">
    <property type="term" value="C:cytoplasm"/>
    <property type="evidence" value="ECO:0007669"/>
    <property type="project" value="TreeGrafter"/>
</dbReference>
<dbReference type="PANTHER" id="PTHR45527:SF1">
    <property type="entry name" value="FATTY ACID SYNTHASE"/>
    <property type="match status" value="1"/>
</dbReference>
<proteinExistence type="predicted"/>
<comment type="caution">
    <text evidence="2">The sequence shown here is derived from an EMBL/GenBank/DDBJ whole genome shotgun (WGS) entry which is preliminary data.</text>
</comment>
<evidence type="ECO:0000313" key="3">
    <source>
        <dbReference type="Proteomes" id="UP000823886"/>
    </source>
</evidence>
<reference evidence="2" key="2">
    <citation type="submission" date="2021-04" db="EMBL/GenBank/DDBJ databases">
        <authorList>
            <person name="Gilroy R."/>
        </authorList>
    </citation>
    <scope>NUCLEOTIDE SEQUENCE</scope>
    <source>
        <strain evidence="2">ChiBcec2-3848</strain>
    </source>
</reference>
<dbReference type="InterPro" id="IPR000873">
    <property type="entry name" value="AMP-dep_synth/lig_dom"/>
</dbReference>
<protein>
    <submittedName>
        <fullName evidence="2">Amino acid adenylation domain-containing protein</fullName>
    </submittedName>
</protein>
<dbReference type="GO" id="GO:0043041">
    <property type="term" value="P:amino acid activation for nonribosomal peptide biosynthetic process"/>
    <property type="evidence" value="ECO:0007669"/>
    <property type="project" value="TreeGrafter"/>
</dbReference>
<gene>
    <name evidence="2" type="ORF">H9753_07430</name>
</gene>
<dbReference type="InterPro" id="IPR010071">
    <property type="entry name" value="AA_adenyl_dom"/>
</dbReference>
<dbReference type="InterPro" id="IPR045851">
    <property type="entry name" value="AMP-bd_C_sf"/>
</dbReference>
<dbReference type="Pfam" id="PF00501">
    <property type="entry name" value="AMP-binding"/>
    <property type="match status" value="1"/>
</dbReference>
<dbReference type="InterPro" id="IPR042099">
    <property type="entry name" value="ANL_N_sf"/>
</dbReference>
<dbReference type="CDD" id="cd05930">
    <property type="entry name" value="A_NRPS"/>
    <property type="match status" value="1"/>
</dbReference>
<dbReference type="PANTHER" id="PTHR45527">
    <property type="entry name" value="NONRIBOSOMAL PEPTIDE SYNTHETASE"/>
    <property type="match status" value="1"/>
</dbReference>
<dbReference type="SUPFAM" id="SSF56801">
    <property type="entry name" value="Acetyl-CoA synthetase-like"/>
    <property type="match status" value="1"/>
</dbReference>
<dbReference type="GO" id="GO:0031177">
    <property type="term" value="F:phosphopantetheine binding"/>
    <property type="evidence" value="ECO:0007669"/>
    <property type="project" value="TreeGrafter"/>
</dbReference>
<evidence type="ECO:0000259" key="1">
    <source>
        <dbReference type="Pfam" id="PF00501"/>
    </source>
</evidence>
<evidence type="ECO:0000313" key="2">
    <source>
        <dbReference type="EMBL" id="HJC63433.1"/>
    </source>
</evidence>
<dbReference type="EMBL" id="DWVZ01000099">
    <property type="protein sequence ID" value="HJC63433.1"/>
    <property type="molecule type" value="Genomic_DNA"/>
</dbReference>
<feature type="domain" description="AMP-dependent synthetase/ligase" evidence="1">
    <location>
        <begin position="9"/>
        <end position="363"/>
    </location>
</feature>
<accession>A0A9D2TC98</accession>